<dbReference type="Pfam" id="PF00005">
    <property type="entry name" value="ABC_tran"/>
    <property type="match status" value="2"/>
</dbReference>
<dbReference type="InterPro" id="IPR050173">
    <property type="entry name" value="ABC_transporter_C-like"/>
</dbReference>
<feature type="domain" description="ABC transporter" evidence="10">
    <location>
        <begin position="1409"/>
        <end position="1624"/>
    </location>
</feature>
<evidence type="ECO:0000256" key="5">
    <source>
        <dbReference type="ARBA" id="ARBA00022741"/>
    </source>
</evidence>
<feature type="transmembrane region" description="Helical" evidence="9">
    <location>
        <begin position="1094"/>
        <end position="1113"/>
    </location>
</feature>
<keyword evidence="4" id="KW-0677">Repeat</keyword>
<protein>
    <submittedName>
        <fullName evidence="12">Uncharacterized protein</fullName>
    </submittedName>
</protein>
<feature type="transmembrane region" description="Helical" evidence="9">
    <location>
        <begin position="615"/>
        <end position="632"/>
    </location>
</feature>
<dbReference type="CDD" id="cd18604">
    <property type="entry name" value="ABC_6TM_VMR1_D2_like"/>
    <property type="match status" value="1"/>
</dbReference>
<keyword evidence="6" id="KW-0067">ATP-binding</keyword>
<dbReference type="PROSITE" id="PS50893">
    <property type="entry name" value="ABC_TRANSPORTER_2"/>
    <property type="match status" value="2"/>
</dbReference>
<name>A0AAD6Z2N1_9AGAR</name>
<dbReference type="InterPro" id="IPR011527">
    <property type="entry name" value="ABC1_TM_dom"/>
</dbReference>
<dbReference type="GO" id="GO:0140359">
    <property type="term" value="F:ABC-type transporter activity"/>
    <property type="evidence" value="ECO:0007669"/>
    <property type="project" value="InterPro"/>
</dbReference>
<dbReference type="SMART" id="SM00382">
    <property type="entry name" value="AAA"/>
    <property type="match status" value="2"/>
</dbReference>
<dbReference type="EMBL" id="JARIHO010000102">
    <property type="protein sequence ID" value="KAJ7303769.1"/>
    <property type="molecule type" value="Genomic_DNA"/>
</dbReference>
<dbReference type="CDD" id="cd03250">
    <property type="entry name" value="ABCC_MRP_domain1"/>
    <property type="match status" value="1"/>
</dbReference>
<dbReference type="InterPro" id="IPR036640">
    <property type="entry name" value="ABC1_TM_sf"/>
</dbReference>
<feature type="domain" description="ABC transmembrane type-1" evidence="11">
    <location>
        <begin position="1096"/>
        <end position="1328"/>
    </location>
</feature>
<dbReference type="InterPro" id="IPR003593">
    <property type="entry name" value="AAA+_ATPase"/>
</dbReference>
<dbReference type="InterPro" id="IPR003439">
    <property type="entry name" value="ABC_transporter-like_ATP-bd"/>
</dbReference>
<keyword evidence="3 9" id="KW-0812">Transmembrane</keyword>
<evidence type="ECO:0000313" key="12">
    <source>
        <dbReference type="EMBL" id="KAJ7303769.1"/>
    </source>
</evidence>
<dbReference type="PANTHER" id="PTHR24223">
    <property type="entry name" value="ATP-BINDING CASSETTE SUB-FAMILY C"/>
    <property type="match status" value="1"/>
</dbReference>
<dbReference type="PANTHER" id="PTHR24223:SF415">
    <property type="entry name" value="FI20190P1"/>
    <property type="match status" value="1"/>
</dbReference>
<feature type="transmembrane region" description="Helical" evidence="9">
    <location>
        <begin position="585"/>
        <end position="609"/>
    </location>
</feature>
<dbReference type="PROSITE" id="PS50929">
    <property type="entry name" value="ABC_TM1F"/>
    <property type="match status" value="2"/>
</dbReference>
<dbReference type="Proteomes" id="UP001218218">
    <property type="component" value="Unassembled WGS sequence"/>
</dbReference>
<evidence type="ECO:0000256" key="4">
    <source>
        <dbReference type="ARBA" id="ARBA00022737"/>
    </source>
</evidence>
<reference evidence="12" key="1">
    <citation type="submission" date="2023-03" db="EMBL/GenBank/DDBJ databases">
        <title>Massive genome expansion in bonnet fungi (Mycena s.s.) driven by repeated elements and novel gene families across ecological guilds.</title>
        <authorList>
            <consortium name="Lawrence Berkeley National Laboratory"/>
            <person name="Harder C.B."/>
            <person name="Miyauchi S."/>
            <person name="Viragh M."/>
            <person name="Kuo A."/>
            <person name="Thoen E."/>
            <person name="Andreopoulos B."/>
            <person name="Lu D."/>
            <person name="Skrede I."/>
            <person name="Drula E."/>
            <person name="Henrissat B."/>
            <person name="Morin E."/>
            <person name="Kohler A."/>
            <person name="Barry K."/>
            <person name="LaButti K."/>
            <person name="Morin E."/>
            <person name="Salamov A."/>
            <person name="Lipzen A."/>
            <person name="Mereny Z."/>
            <person name="Hegedus B."/>
            <person name="Baldrian P."/>
            <person name="Stursova M."/>
            <person name="Weitz H."/>
            <person name="Taylor A."/>
            <person name="Grigoriev I.V."/>
            <person name="Nagy L.G."/>
            <person name="Martin F."/>
            <person name="Kauserud H."/>
        </authorList>
    </citation>
    <scope>NUCLEOTIDE SEQUENCE</scope>
    <source>
        <strain evidence="12">CBHHK002</strain>
    </source>
</reference>
<accession>A0AAD6Z2N1</accession>
<comment type="caution">
    <text evidence="12">The sequence shown here is derived from an EMBL/GenBank/DDBJ whole genome shotgun (WGS) entry which is preliminary data.</text>
</comment>
<proteinExistence type="predicted"/>
<evidence type="ECO:0000256" key="3">
    <source>
        <dbReference type="ARBA" id="ARBA00022692"/>
    </source>
</evidence>
<sequence>MQVCSNSSAFDFWDGCVRSSWSAVLPFLVLFTFCVPSLGTPWPSPLRRLFTALKASFTPFITLHEAEAVDLQSAGATGVDDQEIVVPQAIPFGRSLVFTFAGLLQSLAWITSGLFYFAADQVDAWRLIQSLLVAFSWLYTTVRPIASPFATVPYDLFVIYLLHLVGGVLVLGGRLFDYAVGETSLPSTPTLVGLSANLATVLVLLYFTAKMPMDLPSTRVKKEDIGKSVAPEDYTRLWKWITFNWVYPLIKRGTHETLNEEDVWGISPNLQSRPLFIKFQSIRSVSLLRRLVVANSFDITIDFGTRVLSILFTYAGPFFLKRILDSLNHLNTTPRERGTTYIYAGLMFLCSILKAECVLQHAYFSRRAHARVRSELMAAIYDKTLKRKDFSGIVSKDNEKVIEIKKGPDAADATGATKVDKAKVKSEADQANDPKAGADTGKIQNLMSSDANEIANIAGTFYMISGAPIDLAVGSFFLYQLLGWSAFAGFAVFLACAPLNSYVTNRGFKIHKGKAKAKDKRMAVLDELISSVRCLVNPISALGPECAAVDQIDQVLCLEERWIDRAVVAREEEMRWMLKANINSFLFSGLWGFAPITLSLVSFLIYVWLGNELTVGTAFTAIALFSVVELPLNTIPRYIMQLIQARVALNRIAVYLDEDEITPQFSSLKQDLSDLALSAQDEGLGFENASFEWNQVKTKNAGPGPFKVSEFRTQSASSSSVDVSTVVDADNSDIQDHRFKLKGLSIRFPENHLSVITGPTASGKTALLMALMGEMTLLPGGRIIVAKNSSVDGHGNTHGIAYAAQSPWLRHQSIRDNILFGSPMDEARYNEVIQCCALRPDLEMLEDGDATETGVKGVSLSGGHKARVALARAVYSRKKCVLLDDPLSAMDSHTSRFLYEKCLQGPLLANRTVILVTHHVELVLPSAHYVVRMLDGRIDTQGTVDELRTQDVLDEIAHEAAVEVKKDKGAVAAATPEAFSKETEAKKPRKLVEDEHRGVALINLFSFLFTQTSQKSDASNGLFTEPTFRPQATIYGRSWHSLLSHSNSELLMLRLLDSGDTEIFLTSNPPYAGHLPAEQWALIGRLPSASENPMFYVGVYAALNILGVVFQLTSTALQYTGALRASRVLFKRILVTVVRATFRFHDTTPQGQPVSRSDGRVTHSFDTSTRLAGFFASVLTVTALFPPFLLPASIIGYLYRFLAIGYLNTGRDLRRMESNTRSPIFSDFGELLTGIVTVRAFSAEKSFIDGLHSRVNAMSKYWYFTWMTNRWLQFNFQLLTGISVLITALFSITFLHNDVGLAGLAITSALTLSENLYWTCRFWTDLELDLNSVERIIEYADLPQEPPATIESHRPPAYWPSNAANTSLVMVEALTVKQREVDAGDEPLAILAIHGVLPKPMYLAGRILIDGIDISKIGIHDLRSRVTFIPQDATLFSGSLRDNLDPFGDYEDSACLDLLLRVNLIRQSDIDSQTTSRVESVAASPLGSRAASVHGDDASDSLSSLTNVETKTKLSLDTQVSAGETKFSQGQRQLIAMARALLRRSSIVVMDEAMSSVDFETDSKIQATIRAEFTNSLLITVAHRLRTIIDYDRLLVLDKGKVVEFDTPSSLIQKEDGIFRNVFEERQFRRA</sequence>
<gene>
    <name evidence="12" type="ORF">DFH08DRAFT_1089287</name>
</gene>
<evidence type="ECO:0000256" key="6">
    <source>
        <dbReference type="ARBA" id="ARBA00022840"/>
    </source>
</evidence>
<feature type="transmembrane region" description="Helical" evidence="9">
    <location>
        <begin position="20"/>
        <end position="39"/>
    </location>
</feature>
<keyword evidence="8 9" id="KW-0472">Membrane</keyword>
<dbReference type="GO" id="GO:0016887">
    <property type="term" value="F:ATP hydrolysis activity"/>
    <property type="evidence" value="ECO:0007669"/>
    <property type="project" value="InterPro"/>
</dbReference>
<evidence type="ECO:0000256" key="9">
    <source>
        <dbReference type="SAM" id="Phobius"/>
    </source>
</evidence>
<feature type="transmembrane region" description="Helical" evidence="9">
    <location>
        <begin position="154"/>
        <end position="176"/>
    </location>
</feature>
<evidence type="ECO:0000256" key="7">
    <source>
        <dbReference type="ARBA" id="ARBA00022989"/>
    </source>
</evidence>
<evidence type="ECO:0000256" key="1">
    <source>
        <dbReference type="ARBA" id="ARBA00004141"/>
    </source>
</evidence>
<dbReference type="SUPFAM" id="SSF52540">
    <property type="entry name" value="P-loop containing nucleoside triphosphate hydrolases"/>
    <property type="match status" value="2"/>
</dbReference>
<feature type="transmembrane region" description="Helical" evidence="9">
    <location>
        <begin position="188"/>
        <end position="209"/>
    </location>
</feature>
<evidence type="ECO:0000256" key="2">
    <source>
        <dbReference type="ARBA" id="ARBA00022448"/>
    </source>
</evidence>
<feature type="transmembrane region" description="Helical" evidence="9">
    <location>
        <begin position="1276"/>
        <end position="1295"/>
    </location>
</feature>
<dbReference type="Pfam" id="PF00664">
    <property type="entry name" value="ABC_membrane"/>
    <property type="match status" value="2"/>
</dbReference>
<feature type="transmembrane region" description="Helical" evidence="9">
    <location>
        <begin position="96"/>
        <end position="118"/>
    </location>
</feature>
<evidence type="ECO:0000313" key="13">
    <source>
        <dbReference type="Proteomes" id="UP001218218"/>
    </source>
</evidence>
<keyword evidence="5" id="KW-0547">Nucleotide-binding</keyword>
<organism evidence="12 13">
    <name type="scientific">Mycena albidolilacea</name>
    <dbReference type="NCBI Taxonomy" id="1033008"/>
    <lineage>
        <taxon>Eukaryota</taxon>
        <taxon>Fungi</taxon>
        <taxon>Dikarya</taxon>
        <taxon>Basidiomycota</taxon>
        <taxon>Agaricomycotina</taxon>
        <taxon>Agaricomycetes</taxon>
        <taxon>Agaricomycetidae</taxon>
        <taxon>Agaricales</taxon>
        <taxon>Marasmiineae</taxon>
        <taxon>Mycenaceae</taxon>
        <taxon>Mycena</taxon>
    </lineage>
</organism>
<evidence type="ECO:0000259" key="11">
    <source>
        <dbReference type="PROSITE" id="PS50929"/>
    </source>
</evidence>
<feature type="transmembrane region" description="Helical" evidence="9">
    <location>
        <begin position="484"/>
        <end position="503"/>
    </location>
</feature>
<dbReference type="InterPro" id="IPR017871">
    <property type="entry name" value="ABC_transporter-like_CS"/>
</dbReference>
<evidence type="ECO:0000256" key="8">
    <source>
        <dbReference type="ARBA" id="ARBA00023136"/>
    </source>
</evidence>
<dbReference type="CDD" id="cd18596">
    <property type="entry name" value="ABC_6TM_VMR1_D1_like"/>
    <property type="match status" value="1"/>
</dbReference>
<feature type="transmembrane region" description="Helical" evidence="9">
    <location>
        <begin position="1188"/>
        <end position="1207"/>
    </location>
</feature>
<comment type="subcellular location">
    <subcellularLocation>
        <location evidence="1">Membrane</location>
        <topology evidence="1">Multi-pass membrane protein</topology>
    </subcellularLocation>
</comment>
<feature type="domain" description="ABC transporter" evidence="10">
    <location>
        <begin position="721"/>
        <end position="960"/>
    </location>
</feature>
<dbReference type="FunFam" id="1.20.1560.10:FF:000013">
    <property type="entry name" value="ABC transporter C family member 2"/>
    <property type="match status" value="1"/>
</dbReference>
<dbReference type="GO" id="GO:0016020">
    <property type="term" value="C:membrane"/>
    <property type="evidence" value="ECO:0007669"/>
    <property type="project" value="UniProtKB-SubCell"/>
</dbReference>
<dbReference type="Gene3D" id="1.20.1560.10">
    <property type="entry name" value="ABC transporter type 1, transmembrane domain"/>
    <property type="match status" value="2"/>
</dbReference>
<keyword evidence="13" id="KW-1185">Reference proteome</keyword>
<feature type="transmembrane region" description="Helical" evidence="9">
    <location>
        <begin position="124"/>
        <end position="142"/>
    </location>
</feature>
<keyword evidence="7 9" id="KW-1133">Transmembrane helix</keyword>
<dbReference type="Gene3D" id="3.40.50.300">
    <property type="entry name" value="P-loop containing nucleotide triphosphate hydrolases"/>
    <property type="match status" value="2"/>
</dbReference>
<dbReference type="SUPFAM" id="SSF90123">
    <property type="entry name" value="ABC transporter transmembrane region"/>
    <property type="match status" value="2"/>
</dbReference>
<feature type="domain" description="ABC transmembrane type-1" evidence="11">
    <location>
        <begin position="307"/>
        <end position="644"/>
    </location>
</feature>
<evidence type="ECO:0000259" key="10">
    <source>
        <dbReference type="PROSITE" id="PS50893"/>
    </source>
</evidence>
<dbReference type="InterPro" id="IPR027417">
    <property type="entry name" value="P-loop_NTPase"/>
</dbReference>
<keyword evidence="2" id="KW-0813">Transport</keyword>
<dbReference type="GO" id="GO:0005524">
    <property type="term" value="F:ATP binding"/>
    <property type="evidence" value="ECO:0007669"/>
    <property type="project" value="UniProtKB-KW"/>
</dbReference>
<dbReference type="PROSITE" id="PS00211">
    <property type="entry name" value="ABC_TRANSPORTER_1"/>
    <property type="match status" value="1"/>
</dbReference>